<keyword evidence="1 5" id="KW-0597">Phosphoprotein</keyword>
<dbReference type="CDD" id="cd06170">
    <property type="entry name" value="LuxR_C_like"/>
    <property type="match status" value="1"/>
</dbReference>
<evidence type="ECO:0000256" key="2">
    <source>
        <dbReference type="ARBA" id="ARBA00023015"/>
    </source>
</evidence>
<accession>A0A161LIT7</accession>
<keyword evidence="4" id="KW-0804">Transcription</keyword>
<dbReference type="InterPro" id="IPR001789">
    <property type="entry name" value="Sig_transdc_resp-reg_receiver"/>
</dbReference>
<dbReference type="Pfam" id="PF00072">
    <property type="entry name" value="Response_reg"/>
    <property type="match status" value="1"/>
</dbReference>
<gene>
    <name evidence="8" type="ORF">PS9374_01070</name>
</gene>
<dbReference type="GO" id="GO:0006355">
    <property type="term" value="P:regulation of DNA-templated transcription"/>
    <property type="evidence" value="ECO:0007669"/>
    <property type="project" value="InterPro"/>
</dbReference>
<dbReference type="PANTHER" id="PTHR43214">
    <property type="entry name" value="TWO-COMPONENT RESPONSE REGULATOR"/>
    <property type="match status" value="1"/>
</dbReference>
<dbReference type="CDD" id="cd17535">
    <property type="entry name" value="REC_NarL-like"/>
    <property type="match status" value="1"/>
</dbReference>
<keyword evidence="9" id="KW-1185">Reference proteome</keyword>
<dbReference type="InterPro" id="IPR039420">
    <property type="entry name" value="WalR-like"/>
</dbReference>
<evidence type="ECO:0000313" key="8">
    <source>
        <dbReference type="EMBL" id="GAT65437.1"/>
    </source>
</evidence>
<name>A0A161LIT7_9ACTN</name>
<dbReference type="SUPFAM" id="SSF46894">
    <property type="entry name" value="C-terminal effector domain of the bipartite response regulators"/>
    <property type="match status" value="1"/>
</dbReference>
<protein>
    <submittedName>
        <fullName evidence="8">LuxR family transcriptional regulator</fullName>
    </submittedName>
</protein>
<dbReference type="PROSITE" id="PS00622">
    <property type="entry name" value="HTH_LUXR_1"/>
    <property type="match status" value="1"/>
</dbReference>
<evidence type="ECO:0000313" key="9">
    <source>
        <dbReference type="Proteomes" id="UP000077701"/>
    </source>
</evidence>
<reference evidence="9" key="2">
    <citation type="submission" date="2016-04" db="EMBL/GenBank/DDBJ databases">
        <title>Planomonospora sphaerica JCM9374 whole genome shotgun sequence.</title>
        <authorList>
            <person name="Suzuki T."/>
            <person name="Dohra H."/>
            <person name="Kodani S."/>
        </authorList>
    </citation>
    <scope>NUCLEOTIDE SEQUENCE [LARGE SCALE GENOMIC DNA]</scope>
    <source>
        <strain evidence="9">JCM 9374</strain>
    </source>
</reference>
<keyword evidence="3" id="KW-0238">DNA-binding</keyword>
<organism evidence="8 9">
    <name type="scientific">Planomonospora sphaerica</name>
    <dbReference type="NCBI Taxonomy" id="161355"/>
    <lineage>
        <taxon>Bacteria</taxon>
        <taxon>Bacillati</taxon>
        <taxon>Actinomycetota</taxon>
        <taxon>Actinomycetes</taxon>
        <taxon>Streptosporangiales</taxon>
        <taxon>Streptosporangiaceae</taxon>
        <taxon>Planomonospora</taxon>
    </lineage>
</organism>
<dbReference type="STRING" id="161355.PS9374_01070"/>
<evidence type="ECO:0000259" key="7">
    <source>
        <dbReference type="PROSITE" id="PS50110"/>
    </source>
</evidence>
<feature type="domain" description="HTH luxR-type" evidence="6">
    <location>
        <begin position="138"/>
        <end position="203"/>
    </location>
</feature>
<evidence type="ECO:0000256" key="3">
    <source>
        <dbReference type="ARBA" id="ARBA00023125"/>
    </source>
</evidence>
<dbReference type="SUPFAM" id="SSF52172">
    <property type="entry name" value="CheY-like"/>
    <property type="match status" value="1"/>
</dbReference>
<feature type="domain" description="Response regulatory" evidence="7">
    <location>
        <begin position="3"/>
        <end position="119"/>
    </location>
</feature>
<dbReference type="PROSITE" id="PS50110">
    <property type="entry name" value="RESPONSE_REGULATORY"/>
    <property type="match status" value="1"/>
</dbReference>
<dbReference type="PRINTS" id="PR00038">
    <property type="entry name" value="HTHLUXR"/>
</dbReference>
<dbReference type="Gene3D" id="3.40.50.2300">
    <property type="match status" value="1"/>
</dbReference>
<comment type="caution">
    <text evidence="8">The sequence shown here is derived from an EMBL/GenBank/DDBJ whole genome shotgun (WGS) entry which is preliminary data.</text>
</comment>
<dbReference type="GO" id="GO:0003677">
    <property type="term" value="F:DNA binding"/>
    <property type="evidence" value="ECO:0007669"/>
    <property type="project" value="UniProtKB-KW"/>
</dbReference>
<dbReference type="SMART" id="SM00421">
    <property type="entry name" value="HTH_LUXR"/>
    <property type="match status" value="1"/>
</dbReference>
<feature type="modified residue" description="4-aspartylphosphate" evidence="5">
    <location>
        <position position="54"/>
    </location>
</feature>
<dbReference type="Pfam" id="PF00196">
    <property type="entry name" value="GerE"/>
    <property type="match status" value="1"/>
</dbReference>
<dbReference type="RefSeq" id="WP_068894862.1">
    <property type="nucleotide sequence ID" value="NZ_BDCX01000002.1"/>
</dbReference>
<evidence type="ECO:0000259" key="6">
    <source>
        <dbReference type="PROSITE" id="PS50043"/>
    </source>
</evidence>
<reference evidence="8 9" key="1">
    <citation type="journal article" date="2016" name="Genome Announc.">
        <title>Draft Genome Sequence of Planomonospora sphaerica JCM9374, a Rare Actinomycete.</title>
        <authorList>
            <person name="Dohra H."/>
            <person name="Suzuki T."/>
            <person name="Inoue Y."/>
            <person name="Kodani S."/>
        </authorList>
    </citation>
    <scope>NUCLEOTIDE SEQUENCE [LARGE SCALE GENOMIC DNA]</scope>
    <source>
        <strain evidence="8 9">JCM 9374</strain>
    </source>
</reference>
<dbReference type="SMART" id="SM00448">
    <property type="entry name" value="REC"/>
    <property type="match status" value="1"/>
</dbReference>
<dbReference type="PANTHER" id="PTHR43214:SF24">
    <property type="entry name" value="TRANSCRIPTIONAL REGULATORY PROTEIN NARL-RELATED"/>
    <property type="match status" value="1"/>
</dbReference>
<evidence type="ECO:0000256" key="1">
    <source>
        <dbReference type="ARBA" id="ARBA00022553"/>
    </source>
</evidence>
<dbReference type="PROSITE" id="PS50043">
    <property type="entry name" value="HTH_LUXR_2"/>
    <property type="match status" value="1"/>
</dbReference>
<evidence type="ECO:0000256" key="4">
    <source>
        <dbReference type="ARBA" id="ARBA00023163"/>
    </source>
</evidence>
<evidence type="ECO:0000256" key="5">
    <source>
        <dbReference type="PROSITE-ProRule" id="PRU00169"/>
    </source>
</evidence>
<dbReference type="EMBL" id="BDCX01000002">
    <property type="protein sequence ID" value="GAT65437.1"/>
    <property type="molecule type" value="Genomic_DNA"/>
</dbReference>
<dbReference type="Proteomes" id="UP000077701">
    <property type="component" value="Unassembled WGS sequence"/>
</dbReference>
<dbReference type="GO" id="GO:0000160">
    <property type="term" value="P:phosphorelay signal transduction system"/>
    <property type="evidence" value="ECO:0007669"/>
    <property type="project" value="InterPro"/>
</dbReference>
<sequence length="207" mass="22047">MLRLMIVDDHPVVREGLRGMLESDPRVTVVGEAASGDEAVVRARELAPDVILMDLRMPGGDGVAAIPRILADRPESRVIVLTTYETDQDIVRAVEAGAAGYLLKDTSRADLLAAVVSASRGETVLSPSVATRLVSRMRAPAAESLSPRETEVLSLVARGLTNAEIGRALFISETTVKTHLLRVFGKLGVSDRTAAVTTAIDLGLLIR</sequence>
<dbReference type="InterPro" id="IPR016032">
    <property type="entry name" value="Sig_transdc_resp-reg_C-effctor"/>
</dbReference>
<dbReference type="InterPro" id="IPR000792">
    <property type="entry name" value="Tscrpt_reg_LuxR_C"/>
</dbReference>
<keyword evidence="2" id="KW-0805">Transcription regulation</keyword>
<dbReference type="InterPro" id="IPR058245">
    <property type="entry name" value="NreC/VraR/RcsB-like_REC"/>
</dbReference>
<dbReference type="AlphaFoldDB" id="A0A161LIT7"/>
<dbReference type="InterPro" id="IPR011006">
    <property type="entry name" value="CheY-like_superfamily"/>
</dbReference>
<proteinExistence type="predicted"/>
<dbReference type="OrthoDB" id="9808843at2"/>